<accession>A0A4Y2SBZ0</accession>
<organism evidence="2 3">
    <name type="scientific">Araneus ventricosus</name>
    <name type="common">Orbweaver spider</name>
    <name type="synonym">Epeira ventricosa</name>
    <dbReference type="NCBI Taxonomy" id="182803"/>
    <lineage>
        <taxon>Eukaryota</taxon>
        <taxon>Metazoa</taxon>
        <taxon>Ecdysozoa</taxon>
        <taxon>Arthropoda</taxon>
        <taxon>Chelicerata</taxon>
        <taxon>Arachnida</taxon>
        <taxon>Araneae</taxon>
        <taxon>Araneomorphae</taxon>
        <taxon>Entelegynae</taxon>
        <taxon>Araneoidea</taxon>
        <taxon>Araneidae</taxon>
        <taxon>Araneus</taxon>
    </lineage>
</organism>
<keyword evidence="3" id="KW-1185">Reference proteome</keyword>
<dbReference type="AlphaFoldDB" id="A0A4Y2SBZ0"/>
<evidence type="ECO:0000313" key="3">
    <source>
        <dbReference type="Proteomes" id="UP000499080"/>
    </source>
</evidence>
<evidence type="ECO:0000313" key="2">
    <source>
        <dbReference type="EMBL" id="GBN84775.1"/>
    </source>
</evidence>
<name>A0A4Y2SBZ0_ARAVE</name>
<protein>
    <submittedName>
        <fullName evidence="2">Uncharacterized protein</fullName>
    </submittedName>
</protein>
<dbReference type="EMBL" id="BGPR01020485">
    <property type="protein sequence ID" value="GBN84775.1"/>
    <property type="molecule type" value="Genomic_DNA"/>
</dbReference>
<feature type="region of interest" description="Disordered" evidence="1">
    <location>
        <begin position="16"/>
        <end position="42"/>
    </location>
</feature>
<sequence>MEIIVATLRCQEQHKQKETSGLFEASNSTNKKIRRDPSRPATAQTERYLGTLRGQRRKKLYTFWNFRWDPGLTRRRFRSVHSPSEFATRLTKKKTISDPQGMTAPSTDE</sequence>
<gene>
    <name evidence="2" type="ORF">AVEN_26960_1</name>
</gene>
<comment type="caution">
    <text evidence="2">The sequence shown here is derived from an EMBL/GenBank/DDBJ whole genome shotgun (WGS) entry which is preliminary data.</text>
</comment>
<proteinExistence type="predicted"/>
<evidence type="ECO:0000256" key="1">
    <source>
        <dbReference type="SAM" id="MobiDB-lite"/>
    </source>
</evidence>
<reference evidence="2 3" key="1">
    <citation type="journal article" date="2019" name="Sci. Rep.">
        <title>Orb-weaving spider Araneus ventricosus genome elucidates the spidroin gene catalogue.</title>
        <authorList>
            <person name="Kono N."/>
            <person name="Nakamura H."/>
            <person name="Ohtoshi R."/>
            <person name="Moran D.A.P."/>
            <person name="Shinohara A."/>
            <person name="Yoshida Y."/>
            <person name="Fujiwara M."/>
            <person name="Mori M."/>
            <person name="Tomita M."/>
            <person name="Arakawa K."/>
        </authorList>
    </citation>
    <scope>NUCLEOTIDE SEQUENCE [LARGE SCALE GENOMIC DNA]</scope>
</reference>
<dbReference type="Proteomes" id="UP000499080">
    <property type="component" value="Unassembled WGS sequence"/>
</dbReference>